<evidence type="ECO:0000313" key="3">
    <source>
        <dbReference type="Proteomes" id="UP000250197"/>
    </source>
</evidence>
<feature type="transmembrane region" description="Helical" evidence="1">
    <location>
        <begin position="44"/>
        <end position="65"/>
    </location>
</feature>
<dbReference type="EMBL" id="CP021252">
    <property type="protein sequence ID" value="ART20996.1"/>
    <property type="molecule type" value="Genomic_DNA"/>
</dbReference>
<gene>
    <name evidence="2" type="ORF">CBE89_05395</name>
</gene>
<dbReference type="Proteomes" id="UP000250197">
    <property type="component" value="Chromosome"/>
</dbReference>
<feature type="transmembrane region" description="Helical" evidence="1">
    <location>
        <begin position="20"/>
        <end position="37"/>
    </location>
</feature>
<sequence>MLGMILGAFFALPLPFDVTIIIASAALGFGVGWLTWFSRESVAGVFMTTASTIAGISTMVALMYIAEAFTQFHVFASSPSSMCPLLWAIFGLPAFVSAAIAAAAKTMTPADGQAVYDKPSGHQQGPLATSLAEAR</sequence>
<reference evidence="2 3" key="1">
    <citation type="submission" date="2017-05" db="EMBL/GenBank/DDBJ databases">
        <title>Complete genome sequence of Corynebacterium striatum KC-Na-1 isolated from Neophocaena asiaeorientalis in Korea.</title>
        <authorList>
            <person name="Kim J.H."/>
            <person name="Lee K."/>
        </authorList>
    </citation>
    <scope>NUCLEOTIDE SEQUENCE [LARGE SCALE GENOMIC DNA]</scope>
    <source>
        <strain evidence="2 3">KC-Na-01</strain>
    </source>
</reference>
<keyword evidence="1" id="KW-1133">Transmembrane helix</keyword>
<dbReference type="KEGG" id="cstr:CBE89_05395"/>
<accession>A0A2Z2IX48</accession>
<dbReference type="AlphaFoldDB" id="A0A2Z2IX48"/>
<keyword evidence="1" id="KW-0812">Transmembrane</keyword>
<evidence type="ECO:0000313" key="2">
    <source>
        <dbReference type="EMBL" id="ART20996.1"/>
    </source>
</evidence>
<proteinExistence type="predicted"/>
<protein>
    <submittedName>
        <fullName evidence="2">Uncharacterized protein</fullName>
    </submittedName>
</protein>
<keyword evidence="1" id="KW-0472">Membrane</keyword>
<organism evidence="2 3">
    <name type="scientific">Corynebacterium striatum</name>
    <dbReference type="NCBI Taxonomy" id="43770"/>
    <lineage>
        <taxon>Bacteria</taxon>
        <taxon>Bacillati</taxon>
        <taxon>Actinomycetota</taxon>
        <taxon>Actinomycetes</taxon>
        <taxon>Mycobacteriales</taxon>
        <taxon>Corynebacteriaceae</taxon>
        <taxon>Corynebacterium</taxon>
    </lineage>
</organism>
<name>A0A2Z2IX48_CORST</name>
<feature type="transmembrane region" description="Helical" evidence="1">
    <location>
        <begin position="85"/>
        <end position="104"/>
    </location>
</feature>
<evidence type="ECO:0000256" key="1">
    <source>
        <dbReference type="SAM" id="Phobius"/>
    </source>
</evidence>